<organism evidence="8 9">
    <name type="scientific">Thermotoga petrophila (strain ATCC BAA-488 / DSM 13995 / JCM 10881 / RKU-1)</name>
    <dbReference type="NCBI Taxonomy" id="390874"/>
    <lineage>
        <taxon>Bacteria</taxon>
        <taxon>Thermotogati</taxon>
        <taxon>Thermotogota</taxon>
        <taxon>Thermotogae</taxon>
        <taxon>Thermotogales</taxon>
        <taxon>Thermotogaceae</taxon>
        <taxon>Thermotoga</taxon>
    </lineage>
</organism>
<dbReference type="InterPro" id="IPR051258">
    <property type="entry name" value="Diverse_Substrate_Transporter"/>
</dbReference>
<evidence type="ECO:0000256" key="2">
    <source>
        <dbReference type="ARBA" id="ARBA00022475"/>
    </source>
</evidence>
<feature type="transmembrane region" description="Helical" evidence="6">
    <location>
        <begin position="190"/>
        <end position="211"/>
    </location>
</feature>
<dbReference type="STRING" id="390874.Tpet_1018"/>
<name>A5ILG3_THEP1</name>
<evidence type="ECO:0000256" key="3">
    <source>
        <dbReference type="ARBA" id="ARBA00022692"/>
    </source>
</evidence>
<feature type="transmembrane region" description="Helical" evidence="6">
    <location>
        <begin position="57"/>
        <end position="78"/>
    </location>
</feature>
<feature type="domain" description="EamA" evidence="7">
    <location>
        <begin position="134"/>
        <end position="266"/>
    </location>
</feature>
<evidence type="ECO:0000256" key="4">
    <source>
        <dbReference type="ARBA" id="ARBA00022989"/>
    </source>
</evidence>
<feature type="transmembrane region" description="Helical" evidence="6">
    <location>
        <begin position="109"/>
        <end position="125"/>
    </location>
</feature>
<sequence length="288" mass="31717">MARALLSLLFVSFIWGSTFPIQKIVLVGVSPTFYIAVRFFIAALVSYFLFGKGNVKYGSILGTLLGIAYTTQTWGLTITTSTKSGFITSMYIVFVPVFAYLLEREIPTIFQIVSFFVASLGLYMISGGIKGFNFGDFLTLICAVSFALHVVLITMFSKRVKEVDLLFPQFLVVGILNLILNVFWKNWNFTLPAVGSAVFTALAATILAIYLQAKYQKALGNNVSAIVFLGEPVFAAVVSYFMLGETMAGKQLLGAILLLISMVFSSLERVKIVREANQKGRDECEDSL</sequence>
<dbReference type="GO" id="GO:0005886">
    <property type="term" value="C:plasma membrane"/>
    <property type="evidence" value="ECO:0007669"/>
    <property type="project" value="UniProtKB-SubCell"/>
</dbReference>
<feature type="transmembrane region" description="Helical" evidence="6">
    <location>
        <begin position="32"/>
        <end position="50"/>
    </location>
</feature>
<dbReference type="RefSeq" id="WP_011943572.1">
    <property type="nucleotide sequence ID" value="NC_009486.1"/>
</dbReference>
<feature type="transmembrane region" description="Helical" evidence="6">
    <location>
        <begin position="137"/>
        <end position="156"/>
    </location>
</feature>
<dbReference type="PANTHER" id="PTHR42920:SF5">
    <property type="entry name" value="EAMA DOMAIN-CONTAINING PROTEIN"/>
    <property type="match status" value="1"/>
</dbReference>
<keyword evidence="4 6" id="KW-1133">Transmembrane helix</keyword>
<keyword evidence="3 6" id="KW-0812">Transmembrane</keyword>
<dbReference type="InterPro" id="IPR000620">
    <property type="entry name" value="EamA_dom"/>
</dbReference>
<feature type="transmembrane region" description="Helical" evidence="6">
    <location>
        <begin position="163"/>
        <end position="184"/>
    </location>
</feature>
<dbReference type="PANTHER" id="PTHR42920">
    <property type="entry name" value="OS03G0707200 PROTEIN-RELATED"/>
    <property type="match status" value="1"/>
</dbReference>
<dbReference type="KEGG" id="tpt:Tpet_1018"/>
<keyword evidence="5 6" id="KW-0472">Membrane</keyword>
<dbReference type="HOGENOM" id="CLU_033863_21_3_0"/>
<feature type="transmembrane region" description="Helical" evidence="6">
    <location>
        <begin position="223"/>
        <end position="242"/>
    </location>
</feature>
<dbReference type="Pfam" id="PF00892">
    <property type="entry name" value="EamA"/>
    <property type="match status" value="2"/>
</dbReference>
<evidence type="ECO:0000256" key="5">
    <source>
        <dbReference type="ARBA" id="ARBA00023136"/>
    </source>
</evidence>
<evidence type="ECO:0000313" key="9">
    <source>
        <dbReference type="Proteomes" id="UP000006558"/>
    </source>
</evidence>
<gene>
    <name evidence="8" type="ordered locus">Tpet_1018</name>
</gene>
<feature type="domain" description="EamA" evidence="7">
    <location>
        <begin position="4"/>
        <end position="126"/>
    </location>
</feature>
<evidence type="ECO:0000256" key="1">
    <source>
        <dbReference type="ARBA" id="ARBA00004651"/>
    </source>
</evidence>
<proteinExistence type="predicted"/>
<evidence type="ECO:0000259" key="7">
    <source>
        <dbReference type="Pfam" id="PF00892"/>
    </source>
</evidence>
<dbReference type="InterPro" id="IPR037185">
    <property type="entry name" value="EmrE-like"/>
</dbReference>
<feature type="transmembrane region" description="Helical" evidence="6">
    <location>
        <begin position="248"/>
        <end position="267"/>
    </location>
</feature>
<protein>
    <recommendedName>
        <fullName evidence="7">EamA domain-containing protein</fullName>
    </recommendedName>
</protein>
<reference evidence="8 9" key="2">
    <citation type="journal article" date="2009" name="Proc. Natl. Acad. Sci. U.S.A.">
        <title>On the chimeric nature, thermophilic origin, and phylogenetic placement of the Thermotogales.</title>
        <authorList>
            <person name="Zhaxybayeva O."/>
            <person name="Swithers K.S."/>
            <person name="Lapierre P."/>
            <person name="Fournier G.P."/>
            <person name="Bickhart D.M."/>
            <person name="DeBoy R.T."/>
            <person name="Nelson K.E."/>
            <person name="Nesbo C.L."/>
            <person name="Doolittle W.F."/>
            <person name="Gogarten J.P."/>
            <person name="Noll K.M."/>
        </authorList>
    </citation>
    <scope>NUCLEOTIDE SEQUENCE [LARGE SCALE GENOMIC DNA]</scope>
    <source>
        <strain evidence="9">ATCC BAA-488 / DSM 13995 / JCM 10881 / RKU-1</strain>
    </source>
</reference>
<dbReference type="EMBL" id="CP000702">
    <property type="protein sequence ID" value="ABQ47036.1"/>
    <property type="molecule type" value="Genomic_DNA"/>
</dbReference>
<feature type="transmembrane region" description="Helical" evidence="6">
    <location>
        <begin position="84"/>
        <end position="102"/>
    </location>
</feature>
<comment type="subcellular location">
    <subcellularLocation>
        <location evidence="1">Cell membrane</location>
        <topology evidence="1">Multi-pass membrane protein</topology>
    </subcellularLocation>
</comment>
<evidence type="ECO:0000313" key="8">
    <source>
        <dbReference type="EMBL" id="ABQ47036.1"/>
    </source>
</evidence>
<dbReference type="SUPFAM" id="SSF103481">
    <property type="entry name" value="Multidrug resistance efflux transporter EmrE"/>
    <property type="match status" value="2"/>
</dbReference>
<dbReference type="eggNOG" id="COG0697">
    <property type="taxonomic scope" value="Bacteria"/>
</dbReference>
<reference evidence="9" key="1">
    <citation type="submission" date="2007-05" db="EMBL/GenBank/DDBJ databases">
        <title>Complete sequence of Thermotoga petrophila RKU-1.</title>
        <authorList>
            <consortium name="US DOE Joint Genome Institute"/>
            <person name="Copeland A."/>
            <person name="Lucas S."/>
            <person name="Lapidus A."/>
            <person name="Barry K."/>
            <person name="Glavina del Rio T."/>
            <person name="Dalin E."/>
            <person name="Tice H."/>
            <person name="Pitluck S."/>
            <person name="Sims D."/>
            <person name="Brettin T."/>
            <person name="Bruce D."/>
            <person name="Detter J.C."/>
            <person name="Han C."/>
            <person name="Tapia R."/>
            <person name="Schmutz J."/>
            <person name="Larimer F."/>
            <person name="Land M."/>
            <person name="Hauser L."/>
            <person name="Kyrpides N."/>
            <person name="Mikhailova N."/>
            <person name="Nelson K."/>
            <person name="Gogarten J.P."/>
            <person name="Noll K."/>
            <person name="Richardson P."/>
        </authorList>
    </citation>
    <scope>NUCLEOTIDE SEQUENCE [LARGE SCALE GENOMIC DNA]</scope>
    <source>
        <strain evidence="9">ATCC BAA-488 / DSM 13995 / JCM 10881 / RKU-1</strain>
    </source>
</reference>
<dbReference type="Proteomes" id="UP000006558">
    <property type="component" value="Chromosome"/>
</dbReference>
<accession>A5ILG3</accession>
<evidence type="ECO:0000256" key="6">
    <source>
        <dbReference type="SAM" id="Phobius"/>
    </source>
</evidence>
<dbReference type="AlphaFoldDB" id="A5ILG3"/>
<keyword evidence="2" id="KW-1003">Cell membrane</keyword>